<evidence type="ECO:0000313" key="2">
    <source>
        <dbReference type="Proteomes" id="UP000739538"/>
    </source>
</evidence>
<gene>
    <name evidence="1" type="ORF">KDA27_10640</name>
</gene>
<reference evidence="1" key="1">
    <citation type="submission" date="2020-04" db="EMBL/GenBank/DDBJ databases">
        <authorList>
            <person name="Zhang T."/>
        </authorList>
    </citation>
    <scope>NUCLEOTIDE SEQUENCE</scope>
    <source>
        <strain evidence="1">HKST-UBA02</strain>
    </source>
</reference>
<organism evidence="1 2">
    <name type="scientific">Eiseniibacteriota bacterium</name>
    <dbReference type="NCBI Taxonomy" id="2212470"/>
    <lineage>
        <taxon>Bacteria</taxon>
        <taxon>Candidatus Eiseniibacteriota</taxon>
    </lineage>
</organism>
<dbReference type="Proteomes" id="UP000739538">
    <property type="component" value="Unassembled WGS sequence"/>
</dbReference>
<name>A0A956NCI4_UNCEI</name>
<feature type="non-terminal residue" evidence="1">
    <location>
        <position position="1"/>
    </location>
</feature>
<comment type="caution">
    <text evidence="1">The sequence shown here is derived from an EMBL/GenBank/DDBJ whole genome shotgun (WGS) entry which is preliminary data.</text>
</comment>
<proteinExistence type="predicted"/>
<dbReference type="AlphaFoldDB" id="A0A956NCI4"/>
<protein>
    <submittedName>
        <fullName evidence="1">Uncharacterized protein</fullName>
    </submittedName>
</protein>
<dbReference type="EMBL" id="JAGQHS010000046">
    <property type="protein sequence ID" value="MCA9756252.1"/>
    <property type="molecule type" value="Genomic_DNA"/>
</dbReference>
<accession>A0A956NCI4</accession>
<evidence type="ECO:0000313" key="1">
    <source>
        <dbReference type="EMBL" id="MCA9756252.1"/>
    </source>
</evidence>
<sequence length="199" mass="21655">AIYAAWEPAVTQLEAADDALEEAVRGQLRIRARRDLAALKLTNAIRAFSNRTAELGNGSRRTAVYQTYFPDGFTAVGRLSPDNLLLTARTILNRVETETDPSLKAAGAVLTEAVAAAAPILAAYRTAVVDVLTKRATLHAARIAWIGAYRRVEGELTALYPMDRALVRSYFYKRRASRRKIAPEPAGGEVEETNVVGAV</sequence>
<reference evidence="1" key="2">
    <citation type="journal article" date="2021" name="Microbiome">
        <title>Successional dynamics and alternative stable states in a saline activated sludge microbial community over 9 years.</title>
        <authorList>
            <person name="Wang Y."/>
            <person name="Ye J."/>
            <person name="Ju F."/>
            <person name="Liu L."/>
            <person name="Boyd J.A."/>
            <person name="Deng Y."/>
            <person name="Parks D.H."/>
            <person name="Jiang X."/>
            <person name="Yin X."/>
            <person name="Woodcroft B.J."/>
            <person name="Tyson G.W."/>
            <person name="Hugenholtz P."/>
            <person name="Polz M.F."/>
            <person name="Zhang T."/>
        </authorList>
    </citation>
    <scope>NUCLEOTIDE SEQUENCE</scope>
    <source>
        <strain evidence="1">HKST-UBA02</strain>
    </source>
</reference>